<keyword evidence="2" id="KW-0560">Oxidoreductase</keyword>
<dbReference type="STRING" id="229920.ADM99_03475"/>
<dbReference type="Gene3D" id="3.40.50.720">
    <property type="entry name" value="NAD(P)-binding Rossmann-like Domain"/>
    <property type="match status" value="1"/>
</dbReference>
<dbReference type="PRINTS" id="PR00080">
    <property type="entry name" value="SDRFAMILY"/>
</dbReference>
<dbReference type="PRINTS" id="PR00081">
    <property type="entry name" value="GDHRDH"/>
</dbReference>
<dbReference type="CDD" id="cd05233">
    <property type="entry name" value="SDR_c"/>
    <property type="match status" value="1"/>
</dbReference>
<dbReference type="NCBIfam" id="NF009466">
    <property type="entry name" value="PRK12826.1-2"/>
    <property type="match status" value="1"/>
</dbReference>
<dbReference type="NCBIfam" id="NF005559">
    <property type="entry name" value="PRK07231.1"/>
    <property type="match status" value="1"/>
</dbReference>
<comment type="caution">
    <text evidence="3">The sequence shown here is derived from an EMBL/GenBank/DDBJ whole genome shotgun (WGS) entry which is preliminary data.</text>
</comment>
<reference evidence="3 4" key="1">
    <citation type="submission" date="2015-07" db="EMBL/GenBank/DDBJ databases">
        <title>Genome sequence of Leptolinea tardivitalis DSM 16556.</title>
        <authorList>
            <person name="Hemp J."/>
            <person name="Ward L.M."/>
            <person name="Pace L.A."/>
            <person name="Fischer W.W."/>
        </authorList>
    </citation>
    <scope>NUCLEOTIDE SEQUENCE [LARGE SCALE GENOMIC DNA]</scope>
    <source>
        <strain evidence="3 4">YMTK-2</strain>
    </source>
</reference>
<dbReference type="GO" id="GO:0016491">
    <property type="term" value="F:oxidoreductase activity"/>
    <property type="evidence" value="ECO:0007669"/>
    <property type="project" value="UniProtKB-KW"/>
</dbReference>
<gene>
    <name evidence="3" type="ORF">ADM99_03475</name>
</gene>
<dbReference type="InterPro" id="IPR002347">
    <property type="entry name" value="SDR_fam"/>
</dbReference>
<dbReference type="Pfam" id="PF13561">
    <property type="entry name" value="adh_short_C2"/>
    <property type="match status" value="1"/>
</dbReference>
<evidence type="ECO:0000313" key="3">
    <source>
        <dbReference type="EMBL" id="KPL73293.1"/>
    </source>
</evidence>
<organism evidence="3 4">
    <name type="scientific">Leptolinea tardivitalis</name>
    <dbReference type="NCBI Taxonomy" id="229920"/>
    <lineage>
        <taxon>Bacteria</taxon>
        <taxon>Bacillati</taxon>
        <taxon>Chloroflexota</taxon>
        <taxon>Anaerolineae</taxon>
        <taxon>Anaerolineales</taxon>
        <taxon>Anaerolineaceae</taxon>
        <taxon>Leptolinea</taxon>
    </lineage>
</organism>
<evidence type="ECO:0000256" key="1">
    <source>
        <dbReference type="ARBA" id="ARBA00006484"/>
    </source>
</evidence>
<evidence type="ECO:0000256" key="2">
    <source>
        <dbReference type="ARBA" id="ARBA00023002"/>
    </source>
</evidence>
<dbReference type="PANTHER" id="PTHR43639:SF1">
    <property type="entry name" value="SHORT-CHAIN DEHYDROGENASE_REDUCTASE FAMILY PROTEIN"/>
    <property type="match status" value="1"/>
</dbReference>
<dbReference type="OrthoDB" id="9779552at2"/>
<dbReference type="InterPro" id="IPR036291">
    <property type="entry name" value="NAD(P)-bd_dom_sf"/>
</dbReference>
<dbReference type="Proteomes" id="UP000050430">
    <property type="component" value="Unassembled WGS sequence"/>
</dbReference>
<dbReference type="EMBL" id="LGCK01000006">
    <property type="protein sequence ID" value="KPL73293.1"/>
    <property type="molecule type" value="Genomic_DNA"/>
</dbReference>
<accession>A0A0P6X1M0</accession>
<protein>
    <recommendedName>
        <fullName evidence="5">Short-chain dehydrogenase</fullName>
    </recommendedName>
</protein>
<keyword evidence="4" id="KW-1185">Reference proteome</keyword>
<dbReference type="PROSITE" id="PS00061">
    <property type="entry name" value="ADH_SHORT"/>
    <property type="match status" value="1"/>
</dbReference>
<dbReference type="PANTHER" id="PTHR43639">
    <property type="entry name" value="OXIDOREDUCTASE, SHORT-CHAIN DEHYDROGENASE/REDUCTASE FAMILY (AFU_ORTHOLOGUE AFUA_5G02870)"/>
    <property type="match status" value="1"/>
</dbReference>
<dbReference type="InterPro" id="IPR020904">
    <property type="entry name" value="Sc_DH/Rdtase_CS"/>
</dbReference>
<dbReference type="SUPFAM" id="SSF51735">
    <property type="entry name" value="NAD(P)-binding Rossmann-fold domains"/>
    <property type="match status" value="1"/>
</dbReference>
<evidence type="ECO:0008006" key="5">
    <source>
        <dbReference type="Google" id="ProtNLM"/>
    </source>
</evidence>
<sequence length="258" mass="27292">MTTQVPVQSSYLSGKIVMVTGAGSGIGAGIARRFSAAGADVVVCDLHQVEATCEYIVNTGRRAFPVTCDVSNPKQVTESFEKITREFGVPDALVNNAGIYPNASVLKMTPEEWDQTINIDLKSVFLCTQAAARLMIKAGKGGAIVNIGSIDATNPLADHSHYSAAKAGVIAFTKAAAQELGPHGIRVNSVSPGLINRPGLETAWPDGYNRFMRRTPLGRLGEPEDIADACIFLTGESARWITGTNLIVDGGVQACPLF</sequence>
<evidence type="ECO:0000313" key="4">
    <source>
        <dbReference type="Proteomes" id="UP000050430"/>
    </source>
</evidence>
<comment type="similarity">
    <text evidence="1">Belongs to the short-chain dehydrogenases/reductases (SDR) family.</text>
</comment>
<dbReference type="PATRIC" id="fig|229920.5.peg.2326"/>
<dbReference type="RefSeq" id="WP_062421701.1">
    <property type="nucleotide sequence ID" value="NZ_BBYA01000009.1"/>
</dbReference>
<proteinExistence type="inferred from homology"/>
<dbReference type="AlphaFoldDB" id="A0A0P6X1M0"/>
<name>A0A0P6X1M0_9CHLR</name>
<dbReference type="FunFam" id="3.40.50.720:FF:000084">
    <property type="entry name" value="Short-chain dehydrogenase reductase"/>
    <property type="match status" value="1"/>
</dbReference>